<dbReference type="RefSeq" id="WP_347323455.1">
    <property type="nucleotide sequence ID" value="NZ_JBCGUH010000001.1"/>
</dbReference>
<evidence type="ECO:0000313" key="2">
    <source>
        <dbReference type="EMBL" id="MFD1886203.1"/>
    </source>
</evidence>
<dbReference type="Proteomes" id="UP001597233">
    <property type="component" value="Unassembled WGS sequence"/>
</dbReference>
<keyword evidence="1" id="KW-0812">Transmembrane</keyword>
<sequence>MKKRNELKFLQDDRSRREREGHIGTFGIGGIIVVVVIILLNHYFR</sequence>
<keyword evidence="1" id="KW-1133">Transmembrane helix</keyword>
<gene>
    <name evidence="2" type="ORF">ACFSC9_11780</name>
</gene>
<comment type="caution">
    <text evidence="2">The sequence shown here is derived from an EMBL/GenBank/DDBJ whole genome shotgun (WGS) entry which is preliminary data.</text>
</comment>
<feature type="transmembrane region" description="Helical" evidence="1">
    <location>
        <begin position="21"/>
        <end position="44"/>
    </location>
</feature>
<name>A0ABW4RL63_9BACL</name>
<evidence type="ECO:0000256" key="1">
    <source>
        <dbReference type="SAM" id="Phobius"/>
    </source>
</evidence>
<reference evidence="3" key="1">
    <citation type="journal article" date="2019" name="Int. J. Syst. Evol. Microbiol.">
        <title>The Global Catalogue of Microorganisms (GCM) 10K type strain sequencing project: providing services to taxonomists for standard genome sequencing and annotation.</title>
        <authorList>
            <consortium name="The Broad Institute Genomics Platform"/>
            <consortium name="The Broad Institute Genome Sequencing Center for Infectious Disease"/>
            <person name="Wu L."/>
            <person name="Ma J."/>
        </authorList>
    </citation>
    <scope>NUCLEOTIDE SEQUENCE [LARGE SCALE GENOMIC DNA]</scope>
    <source>
        <strain evidence="3">CCUG 54950</strain>
    </source>
</reference>
<organism evidence="2 3">
    <name type="scientific">Paenibacillus wenxiniae</name>
    <dbReference type="NCBI Taxonomy" id="1636843"/>
    <lineage>
        <taxon>Bacteria</taxon>
        <taxon>Bacillati</taxon>
        <taxon>Bacillota</taxon>
        <taxon>Bacilli</taxon>
        <taxon>Bacillales</taxon>
        <taxon>Paenibacillaceae</taxon>
        <taxon>Paenibacillus</taxon>
    </lineage>
</organism>
<evidence type="ECO:0000313" key="3">
    <source>
        <dbReference type="Proteomes" id="UP001597233"/>
    </source>
</evidence>
<proteinExistence type="predicted"/>
<keyword evidence="3" id="KW-1185">Reference proteome</keyword>
<keyword evidence="1" id="KW-0472">Membrane</keyword>
<protein>
    <submittedName>
        <fullName evidence="2">Uncharacterized protein</fullName>
    </submittedName>
</protein>
<accession>A0ABW4RL63</accession>
<dbReference type="EMBL" id="JBHUEH010000014">
    <property type="protein sequence ID" value="MFD1886203.1"/>
    <property type="molecule type" value="Genomic_DNA"/>
</dbReference>